<protein>
    <submittedName>
        <fullName evidence="4">Lovastatin nonaketide synthase</fullName>
    </submittedName>
</protein>
<evidence type="ECO:0000313" key="4">
    <source>
        <dbReference type="EMBL" id="KAK4149174.1"/>
    </source>
</evidence>
<dbReference type="Gene3D" id="3.40.47.10">
    <property type="match status" value="1"/>
</dbReference>
<dbReference type="Proteomes" id="UP001302745">
    <property type="component" value="Unassembled WGS sequence"/>
</dbReference>
<keyword evidence="5" id="KW-1185">Reference proteome</keyword>
<dbReference type="InterPro" id="IPR016039">
    <property type="entry name" value="Thiolase-like"/>
</dbReference>
<dbReference type="InterPro" id="IPR016035">
    <property type="entry name" value="Acyl_Trfase/lysoPLipase"/>
</dbReference>
<dbReference type="SMART" id="SM00825">
    <property type="entry name" value="PKS_KS"/>
    <property type="match status" value="1"/>
</dbReference>
<dbReference type="SUPFAM" id="SSF52151">
    <property type="entry name" value="FabD/lysophospholipase-like"/>
    <property type="match status" value="1"/>
</dbReference>
<dbReference type="InterPro" id="IPR014043">
    <property type="entry name" value="Acyl_transferase_dom"/>
</dbReference>
<dbReference type="Pfam" id="PF00698">
    <property type="entry name" value="Acyl_transf_1"/>
    <property type="match status" value="1"/>
</dbReference>
<dbReference type="EMBL" id="MU857192">
    <property type="protein sequence ID" value="KAK4149174.1"/>
    <property type="molecule type" value="Genomic_DNA"/>
</dbReference>
<dbReference type="Gene3D" id="3.30.70.3290">
    <property type="match status" value="1"/>
</dbReference>
<dbReference type="InterPro" id="IPR032821">
    <property type="entry name" value="PKS_assoc"/>
</dbReference>
<dbReference type="PANTHER" id="PTHR43775:SF46">
    <property type="entry name" value="FUMIGERMIN SYNTHASE"/>
    <property type="match status" value="1"/>
</dbReference>
<dbReference type="Pfam" id="PF02801">
    <property type="entry name" value="Ketoacyl-synt_C"/>
    <property type="match status" value="1"/>
</dbReference>
<evidence type="ECO:0000256" key="1">
    <source>
        <dbReference type="ARBA" id="ARBA00022450"/>
    </source>
</evidence>
<proteinExistence type="predicted"/>
<keyword evidence="1" id="KW-0596">Phosphopantetheine</keyword>
<dbReference type="Pfam" id="PF16197">
    <property type="entry name" value="KAsynt_C_assoc"/>
    <property type="match status" value="1"/>
</dbReference>
<reference evidence="4" key="2">
    <citation type="submission" date="2023-05" db="EMBL/GenBank/DDBJ databases">
        <authorList>
            <consortium name="Lawrence Berkeley National Laboratory"/>
            <person name="Steindorff A."/>
            <person name="Hensen N."/>
            <person name="Bonometti L."/>
            <person name="Westerberg I."/>
            <person name="Brannstrom I.O."/>
            <person name="Guillou S."/>
            <person name="Cros-Aarteil S."/>
            <person name="Calhoun S."/>
            <person name="Haridas S."/>
            <person name="Kuo A."/>
            <person name="Mondo S."/>
            <person name="Pangilinan J."/>
            <person name="Riley R."/>
            <person name="Labutti K."/>
            <person name="Andreopoulos B."/>
            <person name="Lipzen A."/>
            <person name="Chen C."/>
            <person name="Yanf M."/>
            <person name="Daum C."/>
            <person name="Ng V."/>
            <person name="Clum A."/>
            <person name="Ohm R."/>
            <person name="Martin F."/>
            <person name="Silar P."/>
            <person name="Natvig D."/>
            <person name="Lalanne C."/>
            <person name="Gautier V."/>
            <person name="Ament-Velasquez S.L."/>
            <person name="Kruys A."/>
            <person name="Hutchinson M.I."/>
            <person name="Powell A.J."/>
            <person name="Barry K."/>
            <person name="Miller A.N."/>
            <person name="Grigoriev I.V."/>
            <person name="Debuchy R."/>
            <person name="Gladieux P."/>
            <person name="Thoren M.H."/>
            <person name="Johannesson H."/>
        </authorList>
    </citation>
    <scope>NUCLEOTIDE SEQUENCE</scope>
    <source>
        <strain evidence="4">CBS 538.74</strain>
    </source>
</reference>
<dbReference type="PANTHER" id="PTHR43775">
    <property type="entry name" value="FATTY ACID SYNTHASE"/>
    <property type="match status" value="1"/>
</dbReference>
<gene>
    <name evidence="4" type="ORF">C8A00DRAFT_38235</name>
</gene>
<dbReference type="InterPro" id="IPR050091">
    <property type="entry name" value="PKS_NRPS_Biosynth_Enz"/>
</dbReference>
<name>A0AAN6VD31_9PEZI</name>
<keyword evidence="2" id="KW-0597">Phosphoprotein</keyword>
<dbReference type="InterPro" id="IPR014031">
    <property type="entry name" value="Ketoacyl_synth_C"/>
</dbReference>
<dbReference type="PROSITE" id="PS52004">
    <property type="entry name" value="KS3_2"/>
    <property type="match status" value="1"/>
</dbReference>
<dbReference type="AlphaFoldDB" id="A0AAN6VD31"/>
<dbReference type="GO" id="GO:0006633">
    <property type="term" value="P:fatty acid biosynthetic process"/>
    <property type="evidence" value="ECO:0007669"/>
    <property type="project" value="TreeGrafter"/>
</dbReference>
<accession>A0AAN6VD31</accession>
<reference evidence="4" key="1">
    <citation type="journal article" date="2023" name="Mol. Phylogenet. Evol.">
        <title>Genome-scale phylogeny and comparative genomics of the fungal order Sordariales.</title>
        <authorList>
            <person name="Hensen N."/>
            <person name="Bonometti L."/>
            <person name="Westerberg I."/>
            <person name="Brannstrom I.O."/>
            <person name="Guillou S."/>
            <person name="Cros-Aarteil S."/>
            <person name="Calhoun S."/>
            <person name="Haridas S."/>
            <person name="Kuo A."/>
            <person name="Mondo S."/>
            <person name="Pangilinan J."/>
            <person name="Riley R."/>
            <person name="LaButti K."/>
            <person name="Andreopoulos B."/>
            <person name="Lipzen A."/>
            <person name="Chen C."/>
            <person name="Yan M."/>
            <person name="Daum C."/>
            <person name="Ng V."/>
            <person name="Clum A."/>
            <person name="Steindorff A."/>
            <person name="Ohm R.A."/>
            <person name="Martin F."/>
            <person name="Silar P."/>
            <person name="Natvig D.O."/>
            <person name="Lalanne C."/>
            <person name="Gautier V."/>
            <person name="Ament-Velasquez S.L."/>
            <person name="Kruys A."/>
            <person name="Hutchinson M.I."/>
            <person name="Powell A.J."/>
            <person name="Barry K."/>
            <person name="Miller A.N."/>
            <person name="Grigoriev I.V."/>
            <person name="Debuchy R."/>
            <person name="Gladieux P."/>
            <person name="Hiltunen Thoren M."/>
            <person name="Johannesson H."/>
        </authorList>
    </citation>
    <scope>NUCLEOTIDE SEQUENCE</scope>
    <source>
        <strain evidence="4">CBS 538.74</strain>
    </source>
</reference>
<dbReference type="GO" id="GO:0004312">
    <property type="term" value="F:fatty acid synthase activity"/>
    <property type="evidence" value="ECO:0007669"/>
    <property type="project" value="TreeGrafter"/>
</dbReference>
<dbReference type="SUPFAM" id="SSF53901">
    <property type="entry name" value="Thiolase-like"/>
    <property type="match status" value="1"/>
</dbReference>
<organism evidence="4 5">
    <name type="scientific">Chaetomidium leptoderma</name>
    <dbReference type="NCBI Taxonomy" id="669021"/>
    <lineage>
        <taxon>Eukaryota</taxon>
        <taxon>Fungi</taxon>
        <taxon>Dikarya</taxon>
        <taxon>Ascomycota</taxon>
        <taxon>Pezizomycotina</taxon>
        <taxon>Sordariomycetes</taxon>
        <taxon>Sordariomycetidae</taxon>
        <taxon>Sordariales</taxon>
        <taxon>Chaetomiaceae</taxon>
        <taxon>Chaetomidium</taxon>
    </lineage>
</organism>
<evidence type="ECO:0000259" key="3">
    <source>
        <dbReference type="PROSITE" id="PS52004"/>
    </source>
</evidence>
<evidence type="ECO:0000313" key="5">
    <source>
        <dbReference type="Proteomes" id="UP001302745"/>
    </source>
</evidence>
<dbReference type="GO" id="GO:0044550">
    <property type="term" value="P:secondary metabolite biosynthetic process"/>
    <property type="evidence" value="ECO:0007669"/>
    <property type="project" value="TreeGrafter"/>
</dbReference>
<dbReference type="SMART" id="SM00827">
    <property type="entry name" value="PKS_AT"/>
    <property type="match status" value="1"/>
</dbReference>
<dbReference type="InterPro" id="IPR020841">
    <property type="entry name" value="PKS_Beta-ketoAc_synthase_dom"/>
</dbReference>
<sequence length="457" mass="49631">MAASAPSRKIQTIDKLTKQEDFLVWRDDIFRWNIDRADVEEHIRAMVPNQKVWSLIKAIGWNPYEGDPKKIYDIVANATEPAPQEGDPIETGAVGNVFGGEGVYIGSVKPNVGHSEGCSGITSVIKAVLALEHRTIPPNIKFQEPNPKIPFAEKKLIVPVKPTAFPKNRAERISVNSFGIGGSNANGPALNGVNGITKPHGPQLLLFSANSPASLKLQIDTFSHYTAQHPELDRNVTYTLALRREKLPHRAFAILQGDEFLETHIPAKGPASSPSIAMIFSGQGAQWAGIGRELILNNSSFRQDIHRMDEILKGLRIPPIWSILGELLKPEDQSQLHRAELAQPLSTALQIALVRQFKRLGVTPTAIVGHSSGEITAVYTAGYLSLEYAITLVYYRSYISTYGLAVQVGGIIAAVGLGVAKVSRFLQPGVYVACENSPISTTISDDGKAVQNALATI</sequence>
<evidence type="ECO:0000256" key="2">
    <source>
        <dbReference type="ARBA" id="ARBA00022553"/>
    </source>
</evidence>
<comment type="caution">
    <text evidence="4">The sequence shown here is derived from an EMBL/GenBank/DDBJ whole genome shotgun (WGS) entry which is preliminary data.</text>
</comment>
<dbReference type="Gene3D" id="3.40.366.10">
    <property type="entry name" value="Malonyl-Coenzyme A Acyl Carrier Protein, domain 2"/>
    <property type="match status" value="1"/>
</dbReference>
<feature type="domain" description="Ketosynthase family 3 (KS3)" evidence="3">
    <location>
        <begin position="1"/>
        <end position="191"/>
    </location>
</feature>
<dbReference type="InterPro" id="IPR001227">
    <property type="entry name" value="Ac_transferase_dom_sf"/>
</dbReference>